<reference evidence="1" key="1">
    <citation type="submission" date="2018-05" db="EMBL/GenBank/DDBJ databases">
        <authorList>
            <person name="Lanie J.A."/>
            <person name="Ng W.-L."/>
            <person name="Kazmierczak K.M."/>
            <person name="Andrzejewski T.M."/>
            <person name="Davidsen T.M."/>
            <person name="Wayne K.J."/>
            <person name="Tettelin H."/>
            <person name="Glass J.I."/>
            <person name="Rusch D."/>
            <person name="Podicherti R."/>
            <person name="Tsui H.-C.T."/>
            <person name="Winkler M.E."/>
        </authorList>
    </citation>
    <scope>NUCLEOTIDE SEQUENCE</scope>
</reference>
<dbReference type="AlphaFoldDB" id="A0A382NPK8"/>
<gene>
    <name evidence="1" type="ORF">METZ01_LOCUS315968</name>
</gene>
<dbReference type="EMBL" id="UINC01101913">
    <property type="protein sequence ID" value="SVC63114.1"/>
    <property type="molecule type" value="Genomic_DNA"/>
</dbReference>
<organism evidence="1">
    <name type="scientific">marine metagenome</name>
    <dbReference type="NCBI Taxonomy" id="408172"/>
    <lineage>
        <taxon>unclassified sequences</taxon>
        <taxon>metagenomes</taxon>
        <taxon>ecological metagenomes</taxon>
    </lineage>
</organism>
<accession>A0A382NPK8</accession>
<sequence length="48" mass="5508">MANCNYISLERMLAEGLFLSVSHTITPRHNKKFFITDIVNNLGINKRS</sequence>
<protein>
    <submittedName>
        <fullName evidence="1">Uncharacterized protein</fullName>
    </submittedName>
</protein>
<proteinExistence type="predicted"/>
<evidence type="ECO:0000313" key="1">
    <source>
        <dbReference type="EMBL" id="SVC63114.1"/>
    </source>
</evidence>
<name>A0A382NPK8_9ZZZZ</name>